<keyword evidence="2" id="KW-0240">DNA-directed RNA polymerase</keyword>
<dbReference type="Pfam" id="PF04963">
    <property type="entry name" value="Sigma54_CBD"/>
    <property type="match status" value="1"/>
</dbReference>
<reference evidence="12" key="1">
    <citation type="journal article" date="2019" name="Int. J. Syst. Evol. Microbiol.">
        <title>The Global Catalogue of Microorganisms (GCM) 10K type strain sequencing project: providing services to taxonomists for standard genome sequencing and annotation.</title>
        <authorList>
            <consortium name="The Broad Institute Genomics Platform"/>
            <consortium name="The Broad Institute Genome Sequencing Center for Infectious Disease"/>
            <person name="Wu L."/>
            <person name="Ma J."/>
        </authorList>
    </citation>
    <scope>NUCLEOTIDE SEQUENCE [LARGE SCALE GENOMIC DNA]</scope>
    <source>
        <strain evidence="12">NBRC 106396</strain>
    </source>
</reference>
<organism evidence="11 12">
    <name type="scientific">Fictibacillus iocasae</name>
    <dbReference type="NCBI Taxonomy" id="2715437"/>
    <lineage>
        <taxon>Bacteria</taxon>
        <taxon>Bacillati</taxon>
        <taxon>Bacillota</taxon>
        <taxon>Bacilli</taxon>
        <taxon>Bacillales</taxon>
        <taxon>Fictibacillaceae</taxon>
        <taxon>Fictibacillus</taxon>
    </lineage>
</organism>
<dbReference type="NCBIfam" id="TIGR02395">
    <property type="entry name" value="rpoN_sigma"/>
    <property type="match status" value="1"/>
</dbReference>
<dbReference type="InterPro" id="IPR007046">
    <property type="entry name" value="RNA_pol_sigma_54_core-bd"/>
</dbReference>
<dbReference type="PRINTS" id="PR00045">
    <property type="entry name" value="SIGMA54FCT"/>
</dbReference>
<dbReference type="PROSITE" id="PS50044">
    <property type="entry name" value="SIGMA54_3"/>
    <property type="match status" value="1"/>
</dbReference>
<evidence type="ECO:0000256" key="8">
    <source>
        <dbReference type="ARBA" id="ARBA00023163"/>
    </source>
</evidence>
<keyword evidence="3" id="KW-0808">Transferase</keyword>
<dbReference type="InterPro" id="IPR038709">
    <property type="entry name" value="RpoN_core-bd_sf"/>
</dbReference>
<dbReference type="Gene3D" id="1.10.10.60">
    <property type="entry name" value="Homeodomain-like"/>
    <property type="match status" value="1"/>
</dbReference>
<evidence type="ECO:0000313" key="11">
    <source>
        <dbReference type="EMBL" id="MFC7371009.1"/>
    </source>
</evidence>
<evidence type="ECO:0000256" key="3">
    <source>
        <dbReference type="ARBA" id="ARBA00022679"/>
    </source>
</evidence>
<evidence type="ECO:0000313" key="12">
    <source>
        <dbReference type="Proteomes" id="UP001596549"/>
    </source>
</evidence>
<comment type="similarity">
    <text evidence="1">Belongs to the sigma-54 factor family.</text>
</comment>
<keyword evidence="12" id="KW-1185">Reference proteome</keyword>
<name>A0ABW2NNY0_9BACL</name>
<sequence>MMEMGQYLQQNLSLVMTAELRQAIAVLQYPGYELASFLQEQANENPLIEVIEPPGIIGKSPSSRKSSSSAGMPVSFEEYMSSTETLHDTLLKQSILLSLSEKERRMLNFLLLSIDDNGYLTVSAAEAAQHLGASEEIVDKLIVHIHQMEPAGIGARSLQECLLLQLAAAGMENTLPWRLVLLYFEELANRKWRAVADELQLSPEDIQHAADYIQTLNPRPGKMYSHGVKEGYLYPDITITHHDGSFAIAFNDRYNPSVKLNSDYEPLLFMSKNDQPSKYLQNQFSKYQWLKKAVEQRRQTLIKIVTEVVNVQHSFFSKKGSQLAPLTLKQVAAATGMHESTISRAVKNKVIQTPLGARELKSFFTAKIETSEGGEASASAAKDAIRRLIEKENKQKPLSDQLICEMLKRDDGLAISRRTVAKYREELMIPSSSKRKRFV</sequence>
<evidence type="ECO:0000256" key="2">
    <source>
        <dbReference type="ARBA" id="ARBA00022478"/>
    </source>
</evidence>
<keyword evidence="5" id="KW-0805">Transcription regulation</keyword>
<dbReference type="PIRSF" id="PIRSF000774">
    <property type="entry name" value="RpoN"/>
    <property type="match status" value="1"/>
</dbReference>
<dbReference type="PANTHER" id="PTHR32248:SF4">
    <property type="entry name" value="RNA POLYMERASE SIGMA-54 FACTOR"/>
    <property type="match status" value="1"/>
</dbReference>
<dbReference type="PROSITE" id="PS00717">
    <property type="entry name" value="SIGMA54_1"/>
    <property type="match status" value="1"/>
</dbReference>
<dbReference type="InterPro" id="IPR000394">
    <property type="entry name" value="RNA_pol_sigma_54"/>
</dbReference>
<evidence type="ECO:0000259" key="10">
    <source>
        <dbReference type="Pfam" id="PF04963"/>
    </source>
</evidence>
<dbReference type="Pfam" id="PF00309">
    <property type="entry name" value="Sigma54_AID"/>
    <property type="match status" value="1"/>
</dbReference>
<keyword evidence="8" id="KW-0804">Transcription</keyword>
<keyword evidence="7" id="KW-0238">DNA-binding</keyword>
<evidence type="ECO:0000256" key="4">
    <source>
        <dbReference type="ARBA" id="ARBA00022695"/>
    </source>
</evidence>
<dbReference type="PANTHER" id="PTHR32248">
    <property type="entry name" value="RNA POLYMERASE SIGMA-54 FACTOR"/>
    <property type="match status" value="1"/>
</dbReference>
<evidence type="ECO:0000256" key="6">
    <source>
        <dbReference type="ARBA" id="ARBA00023082"/>
    </source>
</evidence>
<evidence type="ECO:0000256" key="1">
    <source>
        <dbReference type="ARBA" id="ARBA00008798"/>
    </source>
</evidence>
<protein>
    <submittedName>
        <fullName evidence="11">RNA polymerase factor sigma-54</fullName>
    </submittedName>
</protein>
<feature type="domain" description="RNA polymerase sigma factor 54 DNA-binding" evidence="9">
    <location>
        <begin position="278"/>
        <end position="437"/>
    </location>
</feature>
<keyword evidence="4" id="KW-0548">Nucleotidyltransferase</keyword>
<feature type="domain" description="RNA polymerase sigma factor 54 core-binding" evidence="10">
    <location>
        <begin position="76"/>
        <end position="264"/>
    </location>
</feature>
<comment type="caution">
    <text evidence="11">The sequence shown here is derived from an EMBL/GenBank/DDBJ whole genome shotgun (WGS) entry which is preliminary data.</text>
</comment>
<dbReference type="RefSeq" id="WP_379747142.1">
    <property type="nucleotide sequence ID" value="NZ_JBHTCP010000009.1"/>
</dbReference>
<dbReference type="EMBL" id="JBHTCP010000009">
    <property type="protein sequence ID" value="MFC7371009.1"/>
    <property type="molecule type" value="Genomic_DNA"/>
</dbReference>
<proteinExistence type="inferred from homology"/>
<evidence type="ECO:0000256" key="5">
    <source>
        <dbReference type="ARBA" id="ARBA00023015"/>
    </source>
</evidence>
<gene>
    <name evidence="11" type="primary">rpoN</name>
    <name evidence="11" type="ORF">ACFQPF_04915</name>
</gene>
<dbReference type="Pfam" id="PF04552">
    <property type="entry name" value="Sigma54_DBD"/>
    <property type="match status" value="1"/>
</dbReference>
<evidence type="ECO:0000259" key="9">
    <source>
        <dbReference type="Pfam" id="PF04552"/>
    </source>
</evidence>
<evidence type="ECO:0000256" key="7">
    <source>
        <dbReference type="ARBA" id="ARBA00023125"/>
    </source>
</evidence>
<dbReference type="PROSITE" id="PS00718">
    <property type="entry name" value="SIGMA54_2"/>
    <property type="match status" value="1"/>
</dbReference>
<accession>A0ABW2NNY0</accession>
<dbReference type="Gene3D" id="1.10.10.1330">
    <property type="entry name" value="RNA polymerase sigma-54 factor, core-binding domain"/>
    <property type="match status" value="1"/>
</dbReference>
<keyword evidence="6" id="KW-0731">Sigma factor</keyword>
<dbReference type="Proteomes" id="UP001596549">
    <property type="component" value="Unassembled WGS sequence"/>
</dbReference>
<dbReference type="InterPro" id="IPR007634">
    <property type="entry name" value="RNA_pol_sigma_54_DNA-bd"/>
</dbReference>